<sequence length="171" mass="18541">MDKRQKSAAYLDGLVSANTSVSKYADPIAAEPSDALAPALEHADARARLLASLKSQKHKEMVQAGMNGTDPGTVVLQAEVVCDYKTVWRELCDIYDEVQTQEELLKVSKIVLPHLFCSETRTIGELARLTDENGEYMPLTLMIEDVESGTAQGSSVAVVHAVLGTHVRASI</sequence>
<evidence type="ECO:0000313" key="2">
    <source>
        <dbReference type="Proteomes" id="UP000037460"/>
    </source>
</evidence>
<reference evidence="2" key="1">
    <citation type="journal article" date="2015" name="PLoS Genet.">
        <title>Genome Sequence and Transcriptome Analyses of Chrysochromulina tobin: Metabolic Tools for Enhanced Algal Fitness in the Prominent Order Prymnesiales (Haptophyceae).</title>
        <authorList>
            <person name="Hovde B.T."/>
            <person name="Deodato C.R."/>
            <person name="Hunsperger H.M."/>
            <person name="Ryken S.A."/>
            <person name="Yost W."/>
            <person name="Jha R.K."/>
            <person name="Patterson J."/>
            <person name="Monnat R.J. Jr."/>
            <person name="Barlow S.B."/>
            <person name="Starkenburg S.R."/>
            <person name="Cattolico R.A."/>
        </authorList>
    </citation>
    <scope>NUCLEOTIDE SEQUENCE</scope>
    <source>
        <strain evidence="2">CCMP291</strain>
    </source>
</reference>
<gene>
    <name evidence="1" type="ORF">Ctob_009483</name>
</gene>
<proteinExistence type="predicted"/>
<comment type="caution">
    <text evidence="1">The sequence shown here is derived from an EMBL/GenBank/DDBJ whole genome shotgun (WGS) entry which is preliminary data.</text>
</comment>
<name>A0A0M0K2Y0_9EUKA</name>
<protein>
    <submittedName>
        <fullName evidence="1">Uncharacterized protein</fullName>
    </submittedName>
</protein>
<dbReference type="EMBL" id="JWZX01001583">
    <property type="protein sequence ID" value="KOO33169.1"/>
    <property type="molecule type" value="Genomic_DNA"/>
</dbReference>
<evidence type="ECO:0000313" key="1">
    <source>
        <dbReference type="EMBL" id="KOO33169.1"/>
    </source>
</evidence>
<dbReference type="Proteomes" id="UP000037460">
    <property type="component" value="Unassembled WGS sequence"/>
</dbReference>
<organism evidence="1 2">
    <name type="scientific">Chrysochromulina tobinii</name>
    <dbReference type="NCBI Taxonomy" id="1460289"/>
    <lineage>
        <taxon>Eukaryota</taxon>
        <taxon>Haptista</taxon>
        <taxon>Haptophyta</taxon>
        <taxon>Prymnesiophyceae</taxon>
        <taxon>Prymnesiales</taxon>
        <taxon>Chrysochromulinaceae</taxon>
        <taxon>Chrysochromulina</taxon>
    </lineage>
</organism>
<dbReference type="AlphaFoldDB" id="A0A0M0K2Y0"/>
<accession>A0A0M0K2Y0</accession>
<keyword evidence="2" id="KW-1185">Reference proteome</keyword>